<feature type="signal peptide" evidence="6">
    <location>
        <begin position="1"/>
        <end position="30"/>
    </location>
</feature>
<evidence type="ECO:0000256" key="3">
    <source>
        <dbReference type="PIRSR" id="PIRSR600407-1"/>
    </source>
</evidence>
<proteinExistence type="evidence at protein level"/>
<dbReference type="GO" id="GO:0009134">
    <property type="term" value="P:nucleoside diphosphate catabolic process"/>
    <property type="evidence" value="ECO:0007669"/>
    <property type="project" value="TreeGrafter"/>
</dbReference>
<keyword evidence="8" id="KW-0002">3D-structure</keyword>
<evidence type="ECO:0000256" key="1">
    <source>
        <dbReference type="ARBA" id="ARBA00009283"/>
    </source>
</evidence>
<dbReference type="PANTHER" id="PTHR11782">
    <property type="entry name" value="ADENOSINE/GUANOSINE DIPHOSPHATASE"/>
    <property type="match status" value="1"/>
</dbReference>
<dbReference type="GO" id="GO:0005524">
    <property type="term" value="F:ATP binding"/>
    <property type="evidence" value="ECO:0007669"/>
    <property type="project" value="UniProtKB-KW"/>
</dbReference>
<name>Q9XFC9_VIGUC</name>
<dbReference type="CDD" id="cd24041">
    <property type="entry name" value="ASKHA_NBD_AtAPY1-like"/>
    <property type="match status" value="1"/>
</dbReference>
<dbReference type="Gene3D" id="3.30.420.40">
    <property type="match status" value="1"/>
</dbReference>
<dbReference type="PANTHER" id="PTHR11782:SF80">
    <property type="entry name" value="GDA1_CD39 NUCLEOSIDE PHOSPHATASE FAMILY PROTEIN"/>
    <property type="match status" value="1"/>
</dbReference>
<dbReference type="AlphaFoldDB" id="Q9XFC9"/>
<evidence type="ECO:0000256" key="4">
    <source>
        <dbReference type="PIRSR" id="PIRSR600407-2"/>
    </source>
</evidence>
<dbReference type="InterPro" id="IPR000407">
    <property type="entry name" value="GDA1_CD39_NTPase"/>
</dbReference>
<dbReference type="GO" id="GO:0017110">
    <property type="term" value="F:nucleoside diphosphate phosphatase activity"/>
    <property type="evidence" value="ECO:0007669"/>
    <property type="project" value="TreeGrafter"/>
</dbReference>
<feature type="disulfide bond" evidence="8">
    <location>
        <begin position="320"/>
        <end position="325"/>
    </location>
</feature>
<keyword evidence="7" id="KW-0430">Lectin</keyword>
<dbReference type="EMBL" id="AF139807">
    <property type="protein sequence ID" value="AAD31285.1"/>
    <property type="molecule type" value="mRNA"/>
</dbReference>
<sequence>MNWVWPKTKSMSFLLLITFLLFSLPKLSSSQYVGNSILLNHRKILPNQELLTSYAVIFDAGSSGSRVHVFNFDQNLDLLHIGNDLEFTKKIKPGLSSYADKPEKAAESLIPLLEEAEDVVPEELHPKTPLKLGATAGLRLLDGDAAEKILQAVREMFRNRSSLSVQPDAVSVIDGTQEGSYLWVTVNYLLGKLGKKFTKTVGVIDLGGASVQMAYAVSRNTAKNAPKPPQGEDPYMKKLVLKGKKYDLYVHSYLRYGNDAARVKIFKTTDGAASPCLLAGYEDIYRYSGESYNIYGPTSGANFNECRDLALQILRLNEPCSHENCTFGGIWDGGKGSGQKNLVVTSAFYYRSSEVGFVTPPNSKNRPLDFETAAKQACSLTFEEAKSTFPNVEKDKLPFVCVDFTYQYTLLVDGFGLDPEQEITVAEGIEYQDAIVETAWPLGTAIEAISSLPKFNRLMYFI</sequence>
<keyword evidence="2 5" id="KW-0378">Hydrolase</keyword>
<feature type="disulfide bond" evidence="8">
    <location>
        <begin position="378"/>
        <end position="401"/>
    </location>
</feature>
<keyword evidence="4" id="KW-0547">Nucleotide-binding</keyword>
<evidence type="ECO:0000313" key="7">
    <source>
        <dbReference type="EMBL" id="AAD31285.1"/>
    </source>
</evidence>
<dbReference type="PDBsum" id="5U7X"/>
<dbReference type="PDB" id="5U7X">
    <property type="method" value="X-ray"/>
    <property type="resolution" value="2.60 A"/>
    <property type="chains" value="F=49-462"/>
</dbReference>
<dbReference type="Pfam" id="PF01150">
    <property type="entry name" value="GDA1_CD39"/>
    <property type="match status" value="1"/>
</dbReference>
<evidence type="ECO:0000256" key="2">
    <source>
        <dbReference type="ARBA" id="ARBA00022801"/>
    </source>
</evidence>
<reference evidence="7" key="1">
    <citation type="journal article" date="1999" name="Proc. Natl. Acad. Sci. U.S.A.">
        <title>A nod factor binding lectin with apyrase activity from legume roots.</title>
        <authorList>
            <person name="Etzler M.E."/>
            <person name="Kalsi G."/>
            <person name="Ewing N.N."/>
            <person name="Roberts N.J."/>
            <person name="Day R.B."/>
            <person name="Murphy J.B."/>
        </authorList>
    </citation>
    <scope>NUCLEOTIDE SEQUENCE</scope>
    <source>
        <tissue evidence="7">Root</tissue>
    </source>
</reference>
<dbReference type="GO" id="GO:0016020">
    <property type="term" value="C:membrane"/>
    <property type="evidence" value="ECO:0007669"/>
    <property type="project" value="TreeGrafter"/>
</dbReference>
<keyword evidence="6" id="KW-0732">Signal</keyword>
<accession>Q9XFC9</accession>
<dbReference type="FunFam" id="3.30.420.150:FF:000008">
    <property type="entry name" value="Apyrase 1"/>
    <property type="match status" value="1"/>
</dbReference>
<dbReference type="SMR" id="Q9XFC9"/>
<evidence type="ECO:0007829" key="8">
    <source>
        <dbReference type="PDB" id="5U7X"/>
    </source>
</evidence>
<evidence type="ECO:0000256" key="6">
    <source>
        <dbReference type="SAM" id="SignalP"/>
    </source>
</evidence>
<comment type="similarity">
    <text evidence="1 5">Belongs to the GDA1/CD39 NTPase family.</text>
</comment>
<keyword evidence="4" id="KW-0067">ATP-binding</keyword>
<feature type="binding site" evidence="4">
    <location>
        <begin position="208"/>
        <end position="212"/>
    </location>
    <ligand>
        <name>ATP</name>
        <dbReference type="ChEBI" id="CHEBI:30616"/>
    </ligand>
</feature>
<feature type="active site" description="Proton acceptor" evidence="3">
    <location>
        <position position="178"/>
    </location>
</feature>
<dbReference type="Gene3D" id="3.30.420.150">
    <property type="entry name" value="Exopolyphosphatase. Domain 2"/>
    <property type="match status" value="1"/>
</dbReference>
<evidence type="ECO:0000256" key="5">
    <source>
        <dbReference type="RuleBase" id="RU003833"/>
    </source>
</evidence>
<reference evidence="8" key="2">
    <citation type="journal article" date="2017" name="Protein Sci.">
        <title>Structures and kinetics for plant nucleoside triphosphate diphosphohydrolases support a domain motion catalytic mechanism.</title>
        <authorList>
            <person name="Summers E.L."/>
            <person name="Cumming M.H."/>
            <person name="Oulavallickal T."/>
            <person name="Roberts N.J."/>
            <person name="Arcus V.L."/>
        </authorList>
    </citation>
    <scope>X-RAY CRYSTALLOGRAPHY (2.60 ANGSTROMS) OF 49-462</scope>
    <scope>DISULFIDE BONDS</scope>
</reference>
<organism evidence="7">
    <name type="scientific">Vigna unguiculata subsp. cylindrica</name>
    <name type="common">Horse gram</name>
    <name type="synonym">Dolichos biflorus</name>
    <dbReference type="NCBI Taxonomy" id="3091605"/>
    <lineage>
        <taxon>Eukaryota</taxon>
        <taxon>Viridiplantae</taxon>
        <taxon>Streptophyta</taxon>
        <taxon>Embryophyta</taxon>
        <taxon>Tracheophyta</taxon>
        <taxon>Spermatophyta</taxon>
        <taxon>Magnoliopsida</taxon>
        <taxon>eudicotyledons</taxon>
        <taxon>Gunneridae</taxon>
        <taxon>Pentapetalae</taxon>
        <taxon>rosids</taxon>
        <taxon>fabids</taxon>
        <taxon>Fabales</taxon>
        <taxon>Fabaceae</taxon>
        <taxon>Papilionoideae</taxon>
        <taxon>50 kb inversion clade</taxon>
        <taxon>NPAAA clade</taxon>
        <taxon>indigoferoid/millettioid clade</taxon>
        <taxon>Phaseoleae</taxon>
        <taxon>Vigna</taxon>
    </lineage>
</organism>
<feature type="chain" id="PRO_5004336247" evidence="6">
    <location>
        <begin position="31"/>
        <end position="462"/>
    </location>
</feature>
<gene>
    <name evidence="7" type="primary">LNP</name>
</gene>
<protein>
    <submittedName>
        <fullName evidence="7">Nod factor binding lectin-nucleotide phosphohydrolase</fullName>
    </submittedName>
</protein>
<feature type="disulfide bond" evidence="8">
    <location>
        <begin position="276"/>
        <end position="306"/>
    </location>
</feature>
<dbReference type="PROSITE" id="PS01238">
    <property type="entry name" value="GDA1_CD39_NTPASE"/>
    <property type="match status" value="1"/>
</dbReference>
<dbReference type="GO" id="GO:0030246">
    <property type="term" value="F:carbohydrate binding"/>
    <property type="evidence" value="ECO:0007669"/>
    <property type="project" value="UniProtKB-KW"/>
</dbReference>